<dbReference type="RefSeq" id="WP_192818233.1">
    <property type="nucleotide sequence ID" value="NZ_CP062310.1"/>
</dbReference>
<dbReference type="SMART" id="SM00934">
    <property type="entry name" value="OMPdecase"/>
    <property type="match status" value="1"/>
</dbReference>
<dbReference type="Proteomes" id="UP000594121">
    <property type="component" value="Chromosome"/>
</dbReference>
<reference evidence="3 4" key="1">
    <citation type="submission" date="2020-10" db="EMBL/GenBank/DDBJ databases">
        <title>Thermofilum lucidum 3507LT sp. nov. a novel member of Thermofilaceae family isolated from Chile hot spring, and proposal of description order Thermofilales.</title>
        <authorList>
            <person name="Zayulina K.S."/>
            <person name="Elcheninov A.G."/>
            <person name="Toshchakov S.V."/>
            <person name="Kublanov I.V."/>
        </authorList>
    </citation>
    <scope>NUCLEOTIDE SEQUENCE [LARGE SCALE GENOMIC DNA]</scope>
    <source>
        <strain evidence="3 4">3507LT</strain>
    </source>
</reference>
<dbReference type="InterPro" id="IPR013785">
    <property type="entry name" value="Aldolase_TIM"/>
</dbReference>
<organism evidence="3 4">
    <name type="scientific">Infirmifilum lucidum</name>
    <dbReference type="NCBI Taxonomy" id="2776706"/>
    <lineage>
        <taxon>Archaea</taxon>
        <taxon>Thermoproteota</taxon>
        <taxon>Thermoprotei</taxon>
        <taxon>Thermofilales</taxon>
        <taxon>Thermofilaceae</taxon>
        <taxon>Infirmifilum</taxon>
    </lineage>
</organism>
<dbReference type="InterPro" id="IPR011060">
    <property type="entry name" value="RibuloseP-bd_barrel"/>
</dbReference>
<dbReference type="EMBL" id="CP062310">
    <property type="protein sequence ID" value="QOJ78261.1"/>
    <property type="molecule type" value="Genomic_DNA"/>
</dbReference>
<dbReference type="InParanoid" id="A0A7L9FF56"/>
<name>A0A7L9FF56_9CREN</name>
<dbReference type="GO" id="GO:0033982">
    <property type="term" value="F:3-dehydro-L-gulonate-6-phosphate decarboxylase activity"/>
    <property type="evidence" value="ECO:0007669"/>
    <property type="project" value="TreeGrafter"/>
</dbReference>
<gene>
    <name evidence="3" type="ORF">IG193_05685</name>
</gene>
<dbReference type="GO" id="GO:0006207">
    <property type="term" value="P:'de novo' pyrimidine nucleobase biosynthetic process"/>
    <property type="evidence" value="ECO:0007669"/>
    <property type="project" value="InterPro"/>
</dbReference>
<feature type="domain" description="Orotidine 5'-phosphate decarboxylase" evidence="2">
    <location>
        <begin position="6"/>
        <end position="227"/>
    </location>
</feature>
<dbReference type="AlphaFoldDB" id="A0A7L9FF56"/>
<dbReference type="GO" id="GO:0019854">
    <property type="term" value="P:L-ascorbic acid catabolic process"/>
    <property type="evidence" value="ECO:0007669"/>
    <property type="project" value="TreeGrafter"/>
</dbReference>
<dbReference type="InterPro" id="IPR001754">
    <property type="entry name" value="OMPdeCOase_dom"/>
</dbReference>
<evidence type="ECO:0000256" key="1">
    <source>
        <dbReference type="ARBA" id="ARBA00023239"/>
    </source>
</evidence>
<dbReference type="PANTHER" id="PTHR35039">
    <property type="entry name" value="3-KETO-L-GULONATE-6-PHOSPHATE DECARBOXYLASE SGBH-RELATED"/>
    <property type="match status" value="1"/>
</dbReference>
<protein>
    <submittedName>
        <fullName evidence="3">Orotidine 5'-phosphate decarboxylase</fullName>
    </submittedName>
</protein>
<dbReference type="FunCoup" id="A0A7L9FF56">
    <property type="interactions" value="49"/>
</dbReference>
<dbReference type="GeneID" id="59149367"/>
<dbReference type="GO" id="GO:0004590">
    <property type="term" value="F:orotidine-5'-phosphate decarboxylase activity"/>
    <property type="evidence" value="ECO:0007669"/>
    <property type="project" value="InterPro"/>
</dbReference>
<keyword evidence="4" id="KW-1185">Reference proteome</keyword>
<dbReference type="KEGG" id="thel:IG193_05685"/>
<dbReference type="Gene3D" id="3.20.20.70">
    <property type="entry name" value="Aldolase class I"/>
    <property type="match status" value="1"/>
</dbReference>
<proteinExistence type="predicted"/>
<evidence type="ECO:0000313" key="3">
    <source>
        <dbReference type="EMBL" id="QOJ78261.1"/>
    </source>
</evidence>
<dbReference type="Pfam" id="PF00215">
    <property type="entry name" value="OMPdecase"/>
    <property type="match status" value="1"/>
</dbReference>
<dbReference type="PANTHER" id="PTHR35039:SF3">
    <property type="entry name" value="3-KETO-L-GULONATE-6-PHOSPHATE DECARBOXYLASE SGBH-RELATED"/>
    <property type="match status" value="1"/>
</dbReference>
<sequence>MPRRYSLQIAIDVVDESQALRIAGIVGDICRNRLVECDRLIVEAGTPLIKLLGLTILPKLKLASPGIPLVADLKIADVGKLEAGLAYGLQADSVSVLALAPRSTLKSVLETGIEYGKGVVVDFIGVSDLRTRAEVVVGLVREVSFPEEDLVFEFHRGIDEEKGRPAEEFFREVVHVAEYVRKTLPRSKIAVAGGLTPQLKQEIRALLEADIYVVGRYITSSPTVERILEFFNDRND</sequence>
<evidence type="ECO:0000259" key="2">
    <source>
        <dbReference type="SMART" id="SM00934"/>
    </source>
</evidence>
<evidence type="ECO:0000313" key="4">
    <source>
        <dbReference type="Proteomes" id="UP000594121"/>
    </source>
</evidence>
<accession>A0A7L9FF56</accession>
<keyword evidence="1" id="KW-0456">Lyase</keyword>
<dbReference type="SUPFAM" id="SSF51366">
    <property type="entry name" value="Ribulose-phoshate binding barrel"/>
    <property type="match status" value="1"/>
</dbReference>